<reference evidence="1 2" key="1">
    <citation type="submission" date="2015-03" db="EMBL/GenBank/DDBJ databases">
        <authorList>
            <person name="Melo L.D.R."/>
            <person name="Veiga P."/>
            <person name="Cerca N."/>
            <person name="Kropinski A.M."/>
            <person name="Azeredo J."/>
            <person name="Almeida C."/>
            <person name="Sillankorva S."/>
        </authorList>
    </citation>
    <scope>NUCLEOTIDE SEQUENCE [LARGE SCALE GENOMIC DNA]</scope>
</reference>
<evidence type="ECO:0000313" key="1">
    <source>
        <dbReference type="EMBL" id="AKA61960.1"/>
    </source>
</evidence>
<keyword evidence="1" id="KW-0540">Nuclease</keyword>
<dbReference type="Proteomes" id="UP000202749">
    <property type="component" value="Segment"/>
</dbReference>
<dbReference type="GO" id="GO:0004519">
    <property type="term" value="F:endonuclease activity"/>
    <property type="evidence" value="ECO:0007669"/>
    <property type="project" value="UniProtKB-KW"/>
</dbReference>
<dbReference type="RefSeq" id="YP_009195516.1">
    <property type="nucleotide sequence ID" value="NC_028762.1"/>
</dbReference>
<sequence>MNIHVERAKARRKFSEAFSEINKNLNKENAGFHIKFGSHIIDRTLERGIQLSDIFGLLNKLYQAKESILDYCKLPDMPIENPDPNIEYKPTRLEITDGKLWIGFTSSEGTKGTYGLTCRMVIFNPSRLPSKISTKVIKF</sequence>
<keyword evidence="2" id="KW-1185">Reference proteome</keyword>
<dbReference type="Pfam" id="PF10715">
    <property type="entry name" value="REGB_T4"/>
    <property type="match status" value="1"/>
</dbReference>
<dbReference type="EMBL" id="KP890823">
    <property type="protein sequence ID" value="AKA61960.1"/>
    <property type="molecule type" value="Genomic_DNA"/>
</dbReference>
<dbReference type="KEGG" id="vg:26622897"/>
<dbReference type="OrthoDB" id="11716at10239"/>
<organism evidence="1 2">
    <name type="scientific">Proteus phage vB_PmiM_Pm5461</name>
    <dbReference type="NCBI Taxonomy" id="1636250"/>
    <lineage>
        <taxon>Viruses</taxon>
        <taxon>Duplodnaviria</taxon>
        <taxon>Heunggongvirae</taxon>
        <taxon>Uroviricota</taxon>
        <taxon>Caudoviricetes</taxon>
        <taxon>Pantevenvirales</taxon>
        <taxon>Straboviridae</taxon>
        <taxon>Bragavirus</taxon>
        <taxon>Bragavirus pm5461</taxon>
    </lineage>
</organism>
<dbReference type="InterPro" id="IPR019653">
    <property type="entry name" value="T4_endoribonuclease_RegB"/>
</dbReference>
<protein>
    <submittedName>
        <fullName evidence="1">Site-specific RNA endonuclease</fullName>
    </submittedName>
</protein>
<gene>
    <name evidence="1" type="ORF">Pm5461_095</name>
</gene>
<proteinExistence type="predicted"/>
<keyword evidence="1" id="KW-0378">Hydrolase</keyword>
<keyword evidence="1" id="KW-0255">Endonuclease</keyword>
<evidence type="ECO:0000313" key="2">
    <source>
        <dbReference type="Proteomes" id="UP000202749"/>
    </source>
</evidence>
<name>A0A0G2SSV9_9CAUD</name>
<accession>A0A0G2SSV9</accession>
<dbReference type="GeneID" id="26622897"/>